<dbReference type="InterPro" id="IPR002076">
    <property type="entry name" value="ELO_fam"/>
</dbReference>
<dbReference type="PROSITE" id="PS01188">
    <property type="entry name" value="ELO"/>
    <property type="match status" value="1"/>
</dbReference>
<feature type="transmembrane region" description="Helical" evidence="10">
    <location>
        <begin position="144"/>
        <end position="162"/>
    </location>
</feature>
<dbReference type="PANTHER" id="PTHR11157:SF17">
    <property type="entry name" value="ELONGATION OF VERY LONG CHAIN FATTY ACIDS PROTEIN 6"/>
    <property type="match status" value="1"/>
</dbReference>
<dbReference type="PANTHER" id="PTHR11157">
    <property type="entry name" value="FATTY ACID ACYL TRANSFERASE-RELATED"/>
    <property type="match status" value="1"/>
</dbReference>
<dbReference type="EMBL" id="JH431147">
    <property type="status" value="NOT_ANNOTATED_CDS"/>
    <property type="molecule type" value="Genomic_DNA"/>
</dbReference>
<dbReference type="OMA" id="HQAWARW"/>
<comment type="subcellular location">
    <subcellularLocation>
        <location evidence="1">Membrane</location>
        <topology evidence="1">Multi-pass membrane protein</topology>
    </subcellularLocation>
</comment>
<dbReference type="GO" id="GO:0042761">
    <property type="term" value="P:very long-chain fatty acid biosynthetic process"/>
    <property type="evidence" value="ECO:0007669"/>
    <property type="project" value="TreeGrafter"/>
</dbReference>
<dbReference type="GO" id="GO:0005789">
    <property type="term" value="C:endoplasmic reticulum membrane"/>
    <property type="evidence" value="ECO:0007669"/>
    <property type="project" value="TreeGrafter"/>
</dbReference>
<evidence type="ECO:0000256" key="8">
    <source>
        <dbReference type="ARBA" id="ARBA00023136"/>
    </source>
</evidence>
<proteinExistence type="inferred from homology"/>
<accession>T1IN62</accession>
<dbReference type="eggNOG" id="KOG3072">
    <property type="taxonomic scope" value="Eukaryota"/>
</dbReference>
<dbReference type="GO" id="GO:0009922">
    <property type="term" value="F:fatty acid elongase activity"/>
    <property type="evidence" value="ECO:0007669"/>
    <property type="project" value="UniProtKB-EC"/>
</dbReference>
<reference evidence="11" key="2">
    <citation type="submission" date="2015-02" db="UniProtKB">
        <authorList>
            <consortium name="EnsemblMetazoa"/>
        </authorList>
    </citation>
    <scope>IDENTIFICATION</scope>
</reference>
<evidence type="ECO:0000256" key="7">
    <source>
        <dbReference type="ARBA" id="ARBA00023098"/>
    </source>
</evidence>
<protein>
    <recommendedName>
        <fullName evidence="10">Elongation of very long chain fatty acids protein</fullName>
        <ecNumber evidence="10">2.3.1.199</ecNumber>
    </recommendedName>
    <alternativeName>
        <fullName evidence="10">Very-long-chain 3-oxoacyl-CoA synthase</fullName>
    </alternativeName>
</protein>
<evidence type="ECO:0000256" key="6">
    <source>
        <dbReference type="ARBA" id="ARBA00022989"/>
    </source>
</evidence>
<comment type="similarity">
    <text evidence="10">Belongs to the ELO family.</text>
</comment>
<dbReference type="AlphaFoldDB" id="T1IN62"/>
<reference evidence="12" key="1">
    <citation type="submission" date="2011-05" db="EMBL/GenBank/DDBJ databases">
        <authorList>
            <person name="Richards S.R."/>
            <person name="Qu J."/>
            <person name="Jiang H."/>
            <person name="Jhangiani S.N."/>
            <person name="Agravi P."/>
            <person name="Goodspeed R."/>
            <person name="Gross S."/>
            <person name="Mandapat C."/>
            <person name="Jackson L."/>
            <person name="Mathew T."/>
            <person name="Pu L."/>
            <person name="Thornton R."/>
            <person name="Saada N."/>
            <person name="Wilczek-Boney K.B."/>
            <person name="Lee S."/>
            <person name="Kovar C."/>
            <person name="Wu Y."/>
            <person name="Scherer S.E."/>
            <person name="Worley K.C."/>
            <person name="Muzny D.M."/>
            <person name="Gibbs R."/>
        </authorList>
    </citation>
    <scope>NUCLEOTIDE SEQUENCE</scope>
    <source>
        <strain evidence="12">Brora</strain>
    </source>
</reference>
<feature type="transmembrane region" description="Helical" evidence="10">
    <location>
        <begin position="117"/>
        <end position="137"/>
    </location>
</feature>
<keyword evidence="9 10" id="KW-0275">Fatty acid biosynthesis</keyword>
<keyword evidence="4 10" id="KW-0812">Transmembrane</keyword>
<evidence type="ECO:0000256" key="4">
    <source>
        <dbReference type="ARBA" id="ARBA00022692"/>
    </source>
</evidence>
<feature type="transmembrane region" description="Helical" evidence="10">
    <location>
        <begin position="12"/>
        <end position="29"/>
    </location>
</feature>
<evidence type="ECO:0000256" key="3">
    <source>
        <dbReference type="ARBA" id="ARBA00022679"/>
    </source>
</evidence>
<evidence type="ECO:0000256" key="2">
    <source>
        <dbReference type="ARBA" id="ARBA00022516"/>
    </source>
</evidence>
<keyword evidence="7 10" id="KW-0443">Lipid metabolism</keyword>
<evidence type="ECO:0000313" key="11">
    <source>
        <dbReference type="EnsemblMetazoa" id="SMAR002438-PA"/>
    </source>
</evidence>
<dbReference type="GO" id="GO:0019367">
    <property type="term" value="P:fatty acid elongation, saturated fatty acid"/>
    <property type="evidence" value="ECO:0007669"/>
    <property type="project" value="TreeGrafter"/>
</dbReference>
<keyword evidence="12" id="KW-1185">Reference proteome</keyword>
<comment type="catalytic activity">
    <reaction evidence="10">
        <text>a very-long-chain acyl-CoA + malonyl-CoA + H(+) = a very-long-chain 3-oxoacyl-CoA + CO2 + CoA</text>
        <dbReference type="Rhea" id="RHEA:32727"/>
        <dbReference type="ChEBI" id="CHEBI:15378"/>
        <dbReference type="ChEBI" id="CHEBI:16526"/>
        <dbReference type="ChEBI" id="CHEBI:57287"/>
        <dbReference type="ChEBI" id="CHEBI:57384"/>
        <dbReference type="ChEBI" id="CHEBI:90725"/>
        <dbReference type="ChEBI" id="CHEBI:90736"/>
        <dbReference type="EC" id="2.3.1.199"/>
    </reaction>
</comment>
<feature type="transmembrane region" description="Helical" evidence="10">
    <location>
        <begin position="88"/>
        <end position="105"/>
    </location>
</feature>
<dbReference type="GO" id="GO:0034625">
    <property type="term" value="P:fatty acid elongation, monounsaturated fatty acid"/>
    <property type="evidence" value="ECO:0007669"/>
    <property type="project" value="TreeGrafter"/>
</dbReference>
<sequence>MQTRRAFELRSALVVWNWSLALFSIFGVYRCLPEIIYEWHTYGFEYTVCDNTQTMVNPIYQVWGWLFGLSKVVELGDTAFIVLRKKKLVFLHWYHHVTVLVYTWYTGQQIAPTSRWFVLMNLMVHSAMYSYFALMAMKFKIPRFVAMMITTAQLLQMVGGLYVNWRTYSAIISSRHCDTVLWNIQISMMMYASYWLLFAVLFYDRYLRTQKRPKSA</sequence>
<dbReference type="PhylomeDB" id="T1IN62"/>
<dbReference type="STRING" id="126957.T1IN62"/>
<dbReference type="InterPro" id="IPR030457">
    <property type="entry name" value="ELO_CS"/>
</dbReference>
<dbReference type="Pfam" id="PF01151">
    <property type="entry name" value="ELO"/>
    <property type="match status" value="1"/>
</dbReference>
<keyword evidence="2 10" id="KW-0444">Lipid biosynthesis</keyword>
<dbReference type="GO" id="GO:0030148">
    <property type="term" value="P:sphingolipid biosynthetic process"/>
    <property type="evidence" value="ECO:0007669"/>
    <property type="project" value="TreeGrafter"/>
</dbReference>
<keyword evidence="6 10" id="KW-1133">Transmembrane helix</keyword>
<evidence type="ECO:0000256" key="9">
    <source>
        <dbReference type="ARBA" id="ARBA00023160"/>
    </source>
</evidence>
<evidence type="ECO:0000256" key="5">
    <source>
        <dbReference type="ARBA" id="ARBA00022832"/>
    </source>
</evidence>
<evidence type="ECO:0000313" key="12">
    <source>
        <dbReference type="Proteomes" id="UP000014500"/>
    </source>
</evidence>
<dbReference type="EC" id="2.3.1.199" evidence="10"/>
<dbReference type="HOGENOM" id="CLU_048483_1_1_1"/>
<keyword evidence="3 10" id="KW-0808">Transferase</keyword>
<name>T1IN62_STRMM</name>
<organism evidence="11 12">
    <name type="scientific">Strigamia maritima</name>
    <name type="common">European centipede</name>
    <name type="synonym">Geophilus maritimus</name>
    <dbReference type="NCBI Taxonomy" id="126957"/>
    <lineage>
        <taxon>Eukaryota</taxon>
        <taxon>Metazoa</taxon>
        <taxon>Ecdysozoa</taxon>
        <taxon>Arthropoda</taxon>
        <taxon>Myriapoda</taxon>
        <taxon>Chilopoda</taxon>
        <taxon>Pleurostigmophora</taxon>
        <taxon>Geophilomorpha</taxon>
        <taxon>Linotaeniidae</taxon>
        <taxon>Strigamia</taxon>
    </lineage>
</organism>
<dbReference type="GO" id="GO:0034626">
    <property type="term" value="P:fatty acid elongation, polyunsaturated fatty acid"/>
    <property type="evidence" value="ECO:0007669"/>
    <property type="project" value="TreeGrafter"/>
</dbReference>
<dbReference type="EnsemblMetazoa" id="SMAR002438-RA">
    <property type="protein sequence ID" value="SMAR002438-PA"/>
    <property type="gene ID" value="SMAR002438"/>
</dbReference>
<evidence type="ECO:0000256" key="10">
    <source>
        <dbReference type="RuleBase" id="RU361115"/>
    </source>
</evidence>
<keyword evidence="5 10" id="KW-0276">Fatty acid metabolism</keyword>
<evidence type="ECO:0000256" key="1">
    <source>
        <dbReference type="ARBA" id="ARBA00004141"/>
    </source>
</evidence>
<feature type="transmembrane region" description="Helical" evidence="10">
    <location>
        <begin position="182"/>
        <end position="203"/>
    </location>
</feature>
<feature type="transmembrane region" description="Helical" evidence="10">
    <location>
        <begin position="62"/>
        <end position="83"/>
    </location>
</feature>
<keyword evidence="8 10" id="KW-0472">Membrane</keyword>
<dbReference type="Proteomes" id="UP000014500">
    <property type="component" value="Unassembled WGS sequence"/>
</dbReference>